<reference evidence="3" key="1">
    <citation type="submission" date="2025-08" db="UniProtKB">
        <authorList>
            <consortium name="RefSeq"/>
        </authorList>
    </citation>
    <scope>IDENTIFICATION</scope>
    <source>
        <strain evidence="3">15085-1641.00</strain>
        <tissue evidence="3">Whole body</tissue>
    </source>
</reference>
<dbReference type="InterPro" id="IPR001810">
    <property type="entry name" value="F-box_dom"/>
</dbReference>
<proteinExistence type="predicted"/>
<accession>A0A6J1LK25</accession>
<dbReference type="SUPFAM" id="SSF52047">
    <property type="entry name" value="RNI-like"/>
    <property type="match status" value="1"/>
</dbReference>
<dbReference type="OMA" id="LYIMLGR"/>
<evidence type="ECO:0000313" key="3">
    <source>
        <dbReference type="RefSeq" id="XP_023167639.2"/>
    </source>
</evidence>
<dbReference type="InterPro" id="IPR032675">
    <property type="entry name" value="LRR_dom_sf"/>
</dbReference>
<evidence type="ECO:0000313" key="2">
    <source>
        <dbReference type="Proteomes" id="UP000504633"/>
    </source>
</evidence>
<organism evidence="2 3">
    <name type="scientific">Drosophila hydei</name>
    <name type="common">Fruit fly</name>
    <dbReference type="NCBI Taxonomy" id="7224"/>
    <lineage>
        <taxon>Eukaryota</taxon>
        <taxon>Metazoa</taxon>
        <taxon>Ecdysozoa</taxon>
        <taxon>Arthropoda</taxon>
        <taxon>Hexapoda</taxon>
        <taxon>Insecta</taxon>
        <taxon>Pterygota</taxon>
        <taxon>Neoptera</taxon>
        <taxon>Endopterygota</taxon>
        <taxon>Diptera</taxon>
        <taxon>Brachycera</taxon>
        <taxon>Muscomorpha</taxon>
        <taxon>Ephydroidea</taxon>
        <taxon>Drosophilidae</taxon>
        <taxon>Drosophila</taxon>
    </lineage>
</organism>
<keyword evidence="2" id="KW-1185">Reference proteome</keyword>
<dbReference type="OrthoDB" id="7871040at2759"/>
<dbReference type="RefSeq" id="XP_023167639.2">
    <property type="nucleotide sequence ID" value="XM_023311871.2"/>
</dbReference>
<dbReference type="Gene3D" id="3.80.10.10">
    <property type="entry name" value="Ribonuclease Inhibitor"/>
    <property type="match status" value="1"/>
</dbReference>
<dbReference type="SUPFAM" id="SSF81383">
    <property type="entry name" value="F-box domain"/>
    <property type="match status" value="1"/>
</dbReference>
<dbReference type="AlphaFoldDB" id="A0A6J1LK25"/>
<feature type="domain" description="F-box" evidence="1">
    <location>
        <begin position="5"/>
        <end position="40"/>
    </location>
</feature>
<dbReference type="CDD" id="cd09917">
    <property type="entry name" value="F-box_SF"/>
    <property type="match status" value="1"/>
</dbReference>
<dbReference type="Pfam" id="PF00646">
    <property type="entry name" value="F-box"/>
    <property type="match status" value="1"/>
</dbReference>
<sequence>MDMFILKLDSYCLEYILAYLDVRDALNFADTCSRFRDVFKLWARRKYVISYIFADISTFELKLLSVNAENIQKMYIDVDDLILYLTESYNKRKTYFFKKFCMTLKEMHSLQNVTLCQENKYAYVQEILLALNAIDSLKHLKLSAQKCKPSLLRRFQQLENLSLNVPLSSKDLLASCQSMTYLSTLHLSDEVGSSMLKDIVLYCPLLRELSFHFKPQNNSLNCIRVGKSNIFGALADRAKYLKILSVSGIISDLYDAEQLARISSLNILRCSFSNEDCVLALGQLNLLEELRIVSCCFTNIALKYLELIRACSKLTLLSIMDFRISSDFGSMAATVLEKFVDRQPLTLFIYGHRESTIVANAANINMNVVKYQTMTLHETLKLL</sequence>
<dbReference type="InterPro" id="IPR036047">
    <property type="entry name" value="F-box-like_dom_sf"/>
</dbReference>
<dbReference type="KEGG" id="dhe:111597261"/>
<protein>
    <submittedName>
        <fullName evidence="3">Uncharacterized protein LOC111597261 isoform X1</fullName>
    </submittedName>
</protein>
<gene>
    <name evidence="3" type="primary">LOC111597261</name>
</gene>
<evidence type="ECO:0000259" key="1">
    <source>
        <dbReference type="Pfam" id="PF00646"/>
    </source>
</evidence>
<dbReference type="Proteomes" id="UP000504633">
    <property type="component" value="Unplaced"/>
</dbReference>
<dbReference type="GeneID" id="111597261"/>
<name>A0A6J1LK25_DROHY</name>